<reference evidence="1" key="1">
    <citation type="submission" date="2018-01" db="EMBL/GenBank/DDBJ databases">
        <authorList>
            <person name="Krukenberg V."/>
        </authorList>
    </citation>
    <scope>NUCLEOTIDE SEQUENCE</scope>
    <source>
        <strain evidence="1">E20ANME2</strain>
    </source>
</reference>
<dbReference type="Proteomes" id="UP000248329">
    <property type="component" value="Unassembled WGS sequence"/>
</dbReference>
<organism evidence="1 2">
    <name type="scientific">Candidatus Methanogaster sp</name>
    <dbReference type="NCBI Taxonomy" id="3386292"/>
    <lineage>
        <taxon>Archaea</taxon>
        <taxon>Methanobacteriati</taxon>
        <taxon>Methanobacteriota</taxon>
        <taxon>Stenosarchaea group</taxon>
        <taxon>Methanomicrobia</taxon>
        <taxon>Methanosarcinales</taxon>
        <taxon>ANME-2 cluster</taxon>
        <taxon>Candidatus Methanogasteraceae</taxon>
        <taxon>Candidatus Methanogaster</taxon>
    </lineage>
</organism>
<evidence type="ECO:0000313" key="2">
    <source>
        <dbReference type="Proteomes" id="UP000248329"/>
    </source>
</evidence>
<name>A0AC61KZ09_9EURY</name>
<accession>A0AC61KZ09</accession>
<protein>
    <submittedName>
        <fullName evidence="1">DNA methyltransferase</fullName>
    </submittedName>
</protein>
<proteinExistence type="predicted"/>
<dbReference type="EMBL" id="PQXF01000056">
    <property type="protein sequence ID" value="PXF57570.1"/>
    <property type="molecule type" value="Genomic_DNA"/>
</dbReference>
<sequence>MSTPELTTIIREGSSLYRCKIPIDHQRTCQCGRTNINCMTAKEWLKSQIGVWQFNYEARDIRDKSMHPATFPISLAKKVVQLFTHEGELVIDPFVGSGTTLVAARDCNRNAVGFDLQEQYIDLCEERLSQGSLFNQVKQIAIQDDARYIPPYFEPETVSLIWTSPPYANLLNRERKNKSRRSRNNEQLGKVEQYSQDPRDLGTMKLDEYTRAMGDIYEALLPLLRPKAHCVINVPDMWWENKRITIHVSLIEELRKRGYELRNIIIWDRTNIVNRVGIFGWPSNYITMGVTFEYLLDFWRPPTATKGSEG</sequence>
<comment type="caution">
    <text evidence="1">The sequence shown here is derived from an EMBL/GenBank/DDBJ whole genome shotgun (WGS) entry which is preliminary data.</text>
</comment>
<gene>
    <name evidence="1" type="ORF">C4B59_14990</name>
</gene>
<evidence type="ECO:0000313" key="1">
    <source>
        <dbReference type="EMBL" id="PXF57570.1"/>
    </source>
</evidence>
<keyword evidence="1" id="KW-0808">Transferase</keyword>
<keyword evidence="1" id="KW-0489">Methyltransferase</keyword>